<dbReference type="Proteomes" id="UP000053766">
    <property type="component" value="Unassembled WGS sequence"/>
</dbReference>
<reference evidence="1 2" key="1">
    <citation type="submission" date="2013-11" db="EMBL/GenBank/DDBJ databases">
        <title>Draft genome of the bovine lungworm Dictyocaulus viviparus.</title>
        <authorList>
            <person name="Mitreva M."/>
        </authorList>
    </citation>
    <scope>NUCLEOTIDE SEQUENCE [LARGE SCALE GENOMIC DNA]</scope>
    <source>
        <strain evidence="1 2">HannoverDv2000</strain>
    </source>
</reference>
<dbReference type="OrthoDB" id="10467759at2759"/>
<proteinExistence type="predicted"/>
<evidence type="ECO:0000313" key="1">
    <source>
        <dbReference type="EMBL" id="KJH42450.1"/>
    </source>
</evidence>
<keyword evidence="2" id="KW-1185">Reference proteome</keyword>
<organism evidence="1 2">
    <name type="scientific">Dictyocaulus viviparus</name>
    <name type="common">Bovine lungworm</name>
    <dbReference type="NCBI Taxonomy" id="29172"/>
    <lineage>
        <taxon>Eukaryota</taxon>
        <taxon>Metazoa</taxon>
        <taxon>Ecdysozoa</taxon>
        <taxon>Nematoda</taxon>
        <taxon>Chromadorea</taxon>
        <taxon>Rhabditida</taxon>
        <taxon>Rhabditina</taxon>
        <taxon>Rhabditomorpha</taxon>
        <taxon>Strongyloidea</taxon>
        <taxon>Metastrongylidae</taxon>
        <taxon>Dictyocaulus</taxon>
    </lineage>
</organism>
<accession>A0A0D8XCU7</accession>
<gene>
    <name evidence="1" type="ORF">DICVIV_11561</name>
</gene>
<reference evidence="2" key="2">
    <citation type="journal article" date="2016" name="Sci. Rep.">
        <title>Dictyocaulus viviparus genome, variome and transcriptome elucidate lungworm biology and support future intervention.</title>
        <authorList>
            <person name="McNulty S.N."/>
            <person name="Strube C."/>
            <person name="Rosa B.A."/>
            <person name="Martin J.C."/>
            <person name="Tyagi R."/>
            <person name="Choi Y.J."/>
            <person name="Wang Q."/>
            <person name="Hallsworth Pepin K."/>
            <person name="Zhang X."/>
            <person name="Ozersky P."/>
            <person name="Wilson R.K."/>
            <person name="Sternberg P.W."/>
            <person name="Gasser R.B."/>
            <person name="Mitreva M."/>
        </authorList>
    </citation>
    <scope>NUCLEOTIDE SEQUENCE [LARGE SCALE GENOMIC DNA]</scope>
    <source>
        <strain evidence="2">HannoverDv2000</strain>
    </source>
</reference>
<dbReference type="EMBL" id="KN716663">
    <property type="protein sequence ID" value="KJH42450.1"/>
    <property type="molecule type" value="Genomic_DNA"/>
</dbReference>
<protein>
    <submittedName>
        <fullName evidence="1">Uncharacterized protein</fullName>
    </submittedName>
</protein>
<dbReference type="AlphaFoldDB" id="A0A0D8XCU7"/>
<sequence length="74" mass="8800">MIEVKLFSFFRDYYGAYLVRCSKISLCCTFTAIRSVLRKRLLVSSGDLYFTHNSRIYSWNHLRMLCYSCLLIVN</sequence>
<evidence type="ECO:0000313" key="2">
    <source>
        <dbReference type="Proteomes" id="UP000053766"/>
    </source>
</evidence>
<name>A0A0D8XCU7_DICVI</name>